<organism evidence="2 3">
    <name type="scientific">Pseudoduganella flava</name>
    <dbReference type="NCBI Taxonomy" id="871742"/>
    <lineage>
        <taxon>Bacteria</taxon>
        <taxon>Pseudomonadati</taxon>
        <taxon>Pseudomonadota</taxon>
        <taxon>Betaproteobacteria</taxon>
        <taxon>Burkholderiales</taxon>
        <taxon>Oxalobacteraceae</taxon>
        <taxon>Telluria group</taxon>
        <taxon>Pseudoduganella</taxon>
    </lineage>
</organism>
<name>A0A562P679_9BURK</name>
<comment type="caution">
    <text evidence="2">The sequence shown here is derived from an EMBL/GenBank/DDBJ whole genome shotgun (WGS) entry which is preliminary data.</text>
</comment>
<evidence type="ECO:0000313" key="2">
    <source>
        <dbReference type="EMBL" id="TWI39496.1"/>
    </source>
</evidence>
<sequence length="206" mass="23741">MKPQAYFLLEYQPSDEAGPPHIAGELNHEEYEWPLFAADPDRIGIKNDYVYTIVDPEIKSIGFDFYGEQSYMVSEQFCDLCREYSVPFRPVPLTLVLQGQQVGSYYFFLPGKYVALLDTERSEYEIDTDLETGQPMVDQLFPPTPVYKKISRFVPRSDETCSLFSCIEIGKLVCSGDFRDAVLERGLKGMRFTPIQDFTYDPWAGW</sequence>
<evidence type="ECO:0000259" key="1">
    <source>
        <dbReference type="Pfam" id="PF15570"/>
    </source>
</evidence>
<dbReference type="InterPro" id="IPR029079">
    <property type="entry name" value="Imm43"/>
</dbReference>
<gene>
    <name evidence="2" type="ORF">IP92_05968</name>
</gene>
<feature type="domain" description="Immunity protein 43" evidence="1">
    <location>
        <begin position="49"/>
        <end position="199"/>
    </location>
</feature>
<proteinExistence type="predicted"/>
<dbReference type="EMBL" id="VLKW01000030">
    <property type="protein sequence ID" value="TWI39496.1"/>
    <property type="molecule type" value="Genomic_DNA"/>
</dbReference>
<reference evidence="2 3" key="1">
    <citation type="journal article" date="2015" name="Stand. Genomic Sci.">
        <title>Genomic Encyclopedia of Bacterial and Archaeal Type Strains, Phase III: the genomes of soil and plant-associated and newly described type strains.</title>
        <authorList>
            <person name="Whitman W.B."/>
            <person name="Woyke T."/>
            <person name="Klenk H.P."/>
            <person name="Zhou Y."/>
            <person name="Lilburn T.G."/>
            <person name="Beck B.J."/>
            <person name="De Vos P."/>
            <person name="Vandamme P."/>
            <person name="Eisen J.A."/>
            <person name="Garrity G."/>
            <person name="Hugenholtz P."/>
            <person name="Kyrpides N.C."/>
        </authorList>
    </citation>
    <scope>NUCLEOTIDE SEQUENCE [LARGE SCALE GENOMIC DNA]</scope>
    <source>
        <strain evidence="2 3">CGMCC 1.10685</strain>
    </source>
</reference>
<dbReference type="OrthoDB" id="9012665at2"/>
<evidence type="ECO:0000313" key="3">
    <source>
        <dbReference type="Proteomes" id="UP000315112"/>
    </source>
</evidence>
<dbReference type="Proteomes" id="UP000315112">
    <property type="component" value="Unassembled WGS sequence"/>
</dbReference>
<protein>
    <recommendedName>
        <fullName evidence="1">Immunity protein 43 domain-containing protein</fullName>
    </recommendedName>
</protein>
<dbReference type="Pfam" id="PF15570">
    <property type="entry name" value="Imm43"/>
    <property type="match status" value="1"/>
</dbReference>
<dbReference type="RefSeq" id="WP_145882350.1">
    <property type="nucleotide sequence ID" value="NZ_VLKW01000030.1"/>
</dbReference>
<dbReference type="AlphaFoldDB" id="A0A562P679"/>
<accession>A0A562P679</accession>